<dbReference type="GO" id="GO:0016740">
    <property type="term" value="F:transferase activity"/>
    <property type="evidence" value="ECO:0007669"/>
    <property type="project" value="UniProtKB-KW"/>
</dbReference>
<reference evidence="2 3" key="1">
    <citation type="journal article" date="2015" name="Nature">
        <title>rRNA introns, odd ribosomes, and small enigmatic genomes across a large radiation of phyla.</title>
        <authorList>
            <person name="Brown C.T."/>
            <person name="Hug L.A."/>
            <person name="Thomas B.C."/>
            <person name="Sharon I."/>
            <person name="Castelle C.J."/>
            <person name="Singh A."/>
            <person name="Wilkins M.J."/>
            <person name="Williams K.H."/>
            <person name="Banfield J.F."/>
        </authorList>
    </citation>
    <scope>NUCLEOTIDE SEQUENCE [LARGE SCALE GENOMIC DNA]</scope>
</reference>
<organism evidence="2 3">
    <name type="scientific">Candidatus Roizmanbacteria bacterium GW2011_GWC2_37_13</name>
    <dbReference type="NCBI Taxonomy" id="1618486"/>
    <lineage>
        <taxon>Bacteria</taxon>
        <taxon>Candidatus Roizmaniibacteriota</taxon>
    </lineage>
</organism>
<dbReference type="PANTHER" id="PTHR43685">
    <property type="entry name" value="GLYCOSYLTRANSFERASE"/>
    <property type="match status" value="1"/>
</dbReference>
<dbReference type="InterPro" id="IPR029044">
    <property type="entry name" value="Nucleotide-diphossugar_trans"/>
</dbReference>
<evidence type="ECO:0000313" key="2">
    <source>
        <dbReference type="EMBL" id="KKQ24738.1"/>
    </source>
</evidence>
<dbReference type="InterPro" id="IPR001173">
    <property type="entry name" value="Glyco_trans_2-like"/>
</dbReference>
<keyword evidence="2" id="KW-0808">Transferase</keyword>
<proteinExistence type="predicted"/>
<dbReference type="Proteomes" id="UP000034917">
    <property type="component" value="Unassembled WGS sequence"/>
</dbReference>
<name>A0A0G0G0L2_9BACT</name>
<dbReference type="CDD" id="cd00761">
    <property type="entry name" value="Glyco_tranf_GTA_type"/>
    <property type="match status" value="1"/>
</dbReference>
<dbReference type="SUPFAM" id="SSF53448">
    <property type="entry name" value="Nucleotide-diphospho-sugar transferases"/>
    <property type="match status" value="1"/>
</dbReference>
<feature type="domain" description="Glycosyltransferase 2-like" evidence="1">
    <location>
        <begin position="8"/>
        <end position="145"/>
    </location>
</feature>
<evidence type="ECO:0000259" key="1">
    <source>
        <dbReference type="Pfam" id="PF00535"/>
    </source>
</evidence>
<dbReference type="Gene3D" id="3.90.550.10">
    <property type="entry name" value="Spore Coat Polysaccharide Biosynthesis Protein SpsA, Chain A"/>
    <property type="match status" value="1"/>
</dbReference>
<dbReference type="InterPro" id="IPR050834">
    <property type="entry name" value="Glycosyltransf_2"/>
</dbReference>
<comment type="caution">
    <text evidence="2">The sequence shown here is derived from an EMBL/GenBank/DDBJ whole genome shotgun (WGS) entry which is preliminary data.</text>
</comment>
<accession>A0A0G0G0L2</accession>
<dbReference type="EMBL" id="LBSV01000014">
    <property type="protein sequence ID" value="KKQ24738.1"/>
    <property type="molecule type" value="Genomic_DNA"/>
</dbReference>
<protein>
    <submittedName>
        <fullName evidence="2">Glycosyl transferase family 2</fullName>
    </submittedName>
</protein>
<dbReference type="AlphaFoldDB" id="A0A0G0G0L2"/>
<gene>
    <name evidence="2" type="ORF">US40_C0014G0023</name>
</gene>
<dbReference type="Pfam" id="PF00535">
    <property type="entry name" value="Glycos_transf_2"/>
    <property type="match status" value="1"/>
</dbReference>
<evidence type="ECO:0000313" key="3">
    <source>
        <dbReference type="Proteomes" id="UP000034917"/>
    </source>
</evidence>
<dbReference type="PANTHER" id="PTHR43685:SF2">
    <property type="entry name" value="GLYCOSYLTRANSFERASE 2-LIKE DOMAIN-CONTAINING PROTEIN"/>
    <property type="match status" value="1"/>
</dbReference>
<sequence>MKSTPLISIIIAHYNLADYIYEAIASCLNQTYKNIEVIVVDDYSSDQAALKKIYGLRKKYPKVKLIKNTVNKGSAKTYNIGVEEAKGEYICCLDADDKFQKTFIEKALKCFLCDPSLGFITSWMRIFGDSSSIEKTPSHDVSALLIRNLFSSASMFSKKAWTKIGGFDPEMKTYRDWDFWISLVEKGYRWEVLVEPLILYRDRKSSASKLSVEKNI</sequence>